<dbReference type="EMBL" id="KR997933">
    <property type="protein sequence ID" value="AKU45380.1"/>
    <property type="molecule type" value="Genomic_DNA"/>
</dbReference>
<organism evidence="1 2">
    <name type="scientific">Mycobacterium phage Madruga</name>
    <dbReference type="NCBI Taxonomy" id="1675552"/>
    <lineage>
        <taxon>Viruses</taxon>
        <taxon>Duplodnaviria</taxon>
        <taxon>Heunggongvirae</taxon>
        <taxon>Uroviricota</taxon>
        <taxon>Caudoviricetes</taxon>
        <taxon>Patiencevirus</taxon>
        <taxon>Patiencevirus patience</taxon>
    </lineage>
</organism>
<protein>
    <submittedName>
        <fullName evidence="1">RuvC</fullName>
    </submittedName>
</protein>
<name>A0A0K1LTB7_9CAUD</name>
<evidence type="ECO:0000313" key="1">
    <source>
        <dbReference type="EMBL" id="AKU45380.1"/>
    </source>
</evidence>
<reference evidence="1 2" key="1">
    <citation type="journal article" date="2016" name="BMC Microbiol.">
        <title>Characterization of mycobacteria and mycobacteriophages isolated from compost at the Sao Paulo Zoo Park Foundation in Brazil and creation of the new mycobacteriophage Cluster U.</title>
        <authorList>
            <person name="Lima-Junior J.D."/>
            <person name="Viana-Niero C."/>
            <person name="Conde Oliveira D.V."/>
            <person name="Machado G.E."/>
            <person name="Rabello M.C."/>
            <person name="Martins-Junior J."/>
            <person name="Martins L.F."/>
            <person name="Digiampietri L.A."/>
            <person name="da Silva A.M."/>
            <person name="Setubal J.C."/>
            <person name="Russell D.A."/>
            <person name="Jacobs-Sera D."/>
            <person name="Pope W.H."/>
            <person name="Hatfull G.F."/>
            <person name="Leao S.C."/>
        </authorList>
    </citation>
    <scope>NUCLEOTIDE SEQUENCE [LARGE SCALE GENOMIC DNA]</scope>
</reference>
<proteinExistence type="predicted"/>
<evidence type="ECO:0000313" key="2">
    <source>
        <dbReference type="Proteomes" id="UP000222075"/>
    </source>
</evidence>
<accession>A0A0K1LTB7</accession>
<sequence>MNRTCYVVAFDPGESTGYCALSISADVLLDPTARLHKHVCIEDAGTINCAAPDGHALGVNKHAGLNIFGENEGISKMLEVVENFKTAAIVVEDFIPDMRRMDQARHTLSPVRLMAGFSYGFFENWQKWGMWEGLGLAEERIFIQDRANPKTTCTNERLKEWGLDLKGETRHARDAMRHAFYFLRLCHNLSNQTEKAAEKRHLAWPHYFVDPVAGGYVKPVRVRKPRPPGEVI</sequence>
<gene>
    <name evidence="1" type="ORF">MADRUGA_91</name>
</gene>
<dbReference type="Proteomes" id="UP000222075">
    <property type="component" value="Segment"/>
</dbReference>